<protein>
    <recommendedName>
        <fullName evidence="4">Glycosyltransferase RgtA/B/C/D-like domain-containing protein</fullName>
    </recommendedName>
</protein>
<organism evidence="2 3">
    <name type="scientific">Holdemania filiformis DSM 12042</name>
    <dbReference type="NCBI Taxonomy" id="545696"/>
    <lineage>
        <taxon>Bacteria</taxon>
        <taxon>Bacillati</taxon>
        <taxon>Bacillota</taxon>
        <taxon>Erysipelotrichia</taxon>
        <taxon>Erysipelotrichales</taxon>
        <taxon>Erysipelotrichaceae</taxon>
        <taxon>Holdemania</taxon>
    </lineage>
</organism>
<dbReference type="STRING" id="545696.HOLDEFILI_02775"/>
<keyword evidence="1" id="KW-1133">Transmembrane helix</keyword>
<dbReference type="eggNOG" id="ENOG5033EU7">
    <property type="taxonomic scope" value="Bacteria"/>
</dbReference>
<reference evidence="2 3" key="2">
    <citation type="submission" date="2009-02" db="EMBL/GenBank/DDBJ databases">
        <title>Draft genome sequence of Holdemania filiformis DSM 12042.</title>
        <authorList>
            <person name="Sudarsanam P."/>
            <person name="Ley R."/>
            <person name="Guruge J."/>
            <person name="Turnbaugh P.J."/>
            <person name="Mahowald M."/>
            <person name="Liep D."/>
            <person name="Gordon J."/>
        </authorList>
    </citation>
    <scope>NUCLEOTIDE SEQUENCE [LARGE SCALE GENOMIC DNA]</scope>
    <source>
        <strain evidence="2 3">DSM 12042</strain>
    </source>
</reference>
<comment type="caution">
    <text evidence="2">The sequence shown here is derived from an EMBL/GenBank/DDBJ whole genome shotgun (WGS) entry which is preliminary data.</text>
</comment>
<feature type="transmembrane region" description="Helical" evidence="1">
    <location>
        <begin position="31"/>
        <end position="52"/>
    </location>
</feature>
<feature type="transmembrane region" description="Helical" evidence="1">
    <location>
        <begin position="246"/>
        <end position="277"/>
    </location>
</feature>
<sequence>IQKSLENLNLTRILRNSIMTNMNTLKMIRNLILILLIAIVSGLALNTIAFSLPVQPVKENLKENLEVFEKEMESEYFRVIENDDATMLDLYTDALMMNTMIYESDQNNFVNAVAAHHYFNEDQTMQQSFLDLIEEKTEGKEVYAYARYWHGYLLPLKLALSSMTYLDFRILNLFLQILLLGLAVKTMAEQGGRKLVIPLLVAFVFLMPVATAYCLQYSFIVYITLIATILLFHFRENLDQRKNAIYFFFMIGVVTNYFDLLTYPLITFGIPAVLLLFSGKKKTTILESLITFAAIACAWIGGYALMWVGKWTVATLVLHENIYLDAIQQIILRTNDEVKNLELTYSMVLEKNLKLLQRLPYALLFYIPLMMKIPSIVALLIHDQRLFIQKILIMTCFVCVPLVWILVLRNHSFMHYFYTYRILIIASFAIQCAAFSTPSLLRNAEE</sequence>
<reference evidence="2 3" key="1">
    <citation type="submission" date="2008-12" db="EMBL/GenBank/DDBJ databases">
        <authorList>
            <person name="Fulton L."/>
            <person name="Clifton S."/>
            <person name="Fulton B."/>
            <person name="Xu J."/>
            <person name="Minx P."/>
            <person name="Pepin K.H."/>
            <person name="Johnson M."/>
            <person name="Bhonagiri V."/>
            <person name="Nash W.E."/>
            <person name="Mardis E.R."/>
            <person name="Wilson R.K."/>
        </authorList>
    </citation>
    <scope>NUCLEOTIDE SEQUENCE [LARGE SCALE GENOMIC DNA]</scope>
    <source>
        <strain evidence="2 3">DSM 12042</strain>
    </source>
</reference>
<dbReference type="HOGENOM" id="CLU_613285_0_0_9"/>
<feature type="transmembrane region" description="Helical" evidence="1">
    <location>
        <begin position="163"/>
        <end position="183"/>
    </location>
</feature>
<dbReference type="Proteomes" id="UP000005950">
    <property type="component" value="Unassembled WGS sequence"/>
</dbReference>
<evidence type="ECO:0008006" key="4">
    <source>
        <dbReference type="Google" id="ProtNLM"/>
    </source>
</evidence>
<keyword evidence="1" id="KW-0472">Membrane</keyword>
<proteinExistence type="predicted"/>
<feature type="transmembrane region" description="Helical" evidence="1">
    <location>
        <begin position="219"/>
        <end position="234"/>
    </location>
</feature>
<feature type="transmembrane region" description="Helical" evidence="1">
    <location>
        <begin position="387"/>
        <end position="408"/>
    </location>
</feature>
<dbReference type="RefSeq" id="WP_006059940.1">
    <property type="nucleotide sequence ID" value="NZ_GG657558.1"/>
</dbReference>
<feature type="non-terminal residue" evidence="2">
    <location>
        <position position="1"/>
    </location>
</feature>
<feature type="transmembrane region" description="Helical" evidence="1">
    <location>
        <begin position="420"/>
        <end position="441"/>
    </location>
</feature>
<feature type="transmembrane region" description="Helical" evidence="1">
    <location>
        <begin position="289"/>
        <end position="308"/>
    </location>
</feature>
<keyword evidence="1" id="KW-0812">Transmembrane</keyword>
<evidence type="ECO:0000256" key="1">
    <source>
        <dbReference type="SAM" id="Phobius"/>
    </source>
</evidence>
<accession>B9YAB8</accession>
<evidence type="ECO:0000313" key="3">
    <source>
        <dbReference type="Proteomes" id="UP000005950"/>
    </source>
</evidence>
<name>B9YAB8_9FIRM</name>
<dbReference type="AlphaFoldDB" id="B9YAB8"/>
<feature type="transmembrane region" description="Helical" evidence="1">
    <location>
        <begin position="195"/>
        <end position="213"/>
    </location>
</feature>
<evidence type="ECO:0000313" key="2">
    <source>
        <dbReference type="EMBL" id="EEF67096.1"/>
    </source>
</evidence>
<feature type="transmembrane region" description="Helical" evidence="1">
    <location>
        <begin position="361"/>
        <end position="381"/>
    </location>
</feature>
<dbReference type="EMBL" id="ACCF01000175">
    <property type="protein sequence ID" value="EEF67096.1"/>
    <property type="molecule type" value="Genomic_DNA"/>
</dbReference>
<gene>
    <name evidence="2" type="ORF">HOLDEFILI_02775</name>
</gene>